<sequence length="315" mass="34029">MAVAGFCFVSGVEVTKLHDDEVDIDASLVARLLAGQFPEWAGRPVRLVAASGTDNVTFRVGADLAVRLPRTGRTQGQVEKDLAWLPYLAPKLPLAVPEPLAVGSPNEEFPFSWGVYRWLDGATFRRDRLADPAAAARELAGFVNCLREIPASGAPRPPDDPFSRGTPLAPRDGLFRAAVEELRGEFDAELVLAAWEASLAAGAWDGPPRWIHGDLMSGNVLVADGRLAAVIDFGTACAADPAGDLLAAWYLFSGDSRRAFRDALEIDEHAWARARGWTLSLTMIALPYYRVRNPDAVRNAAPLVAELLADFAAEQ</sequence>
<dbReference type="CDD" id="cd05155">
    <property type="entry name" value="APH_ChoK_like_1"/>
    <property type="match status" value="1"/>
</dbReference>
<keyword evidence="3" id="KW-1185">Reference proteome</keyword>
<keyword evidence="2" id="KW-0808">Transferase</keyword>
<dbReference type="PANTHER" id="PTHR21310:SF42">
    <property type="entry name" value="BIFUNCTIONAL AAC_APH"/>
    <property type="match status" value="1"/>
</dbReference>
<dbReference type="InterPro" id="IPR011009">
    <property type="entry name" value="Kinase-like_dom_sf"/>
</dbReference>
<gene>
    <name evidence="2" type="ORF">BJ971_005767</name>
</gene>
<dbReference type="Proteomes" id="UP000578112">
    <property type="component" value="Unassembled WGS sequence"/>
</dbReference>
<dbReference type="InterPro" id="IPR002575">
    <property type="entry name" value="Aminoglycoside_PTrfase"/>
</dbReference>
<evidence type="ECO:0000313" key="3">
    <source>
        <dbReference type="Proteomes" id="UP000578112"/>
    </source>
</evidence>
<dbReference type="PANTHER" id="PTHR21310">
    <property type="entry name" value="AMINOGLYCOSIDE PHOSPHOTRANSFERASE-RELATED-RELATED"/>
    <property type="match status" value="1"/>
</dbReference>
<accession>A0A7W7I2S7</accession>
<dbReference type="Gene3D" id="3.30.200.20">
    <property type="entry name" value="Phosphorylase Kinase, domain 1"/>
    <property type="match status" value="1"/>
</dbReference>
<dbReference type="InterPro" id="IPR051678">
    <property type="entry name" value="AGP_Transferase"/>
</dbReference>
<dbReference type="AlphaFoldDB" id="A0A7W7I2S7"/>
<dbReference type="Gene3D" id="3.90.1200.10">
    <property type="match status" value="1"/>
</dbReference>
<feature type="domain" description="Aminoglycoside phosphotransferase" evidence="1">
    <location>
        <begin position="49"/>
        <end position="277"/>
    </location>
</feature>
<dbReference type="SUPFAM" id="SSF56112">
    <property type="entry name" value="Protein kinase-like (PK-like)"/>
    <property type="match status" value="1"/>
</dbReference>
<dbReference type="Pfam" id="PF01636">
    <property type="entry name" value="APH"/>
    <property type="match status" value="1"/>
</dbReference>
<organism evidence="2 3">
    <name type="scientific">Actinoplanes digitatis</name>
    <dbReference type="NCBI Taxonomy" id="1868"/>
    <lineage>
        <taxon>Bacteria</taxon>
        <taxon>Bacillati</taxon>
        <taxon>Actinomycetota</taxon>
        <taxon>Actinomycetes</taxon>
        <taxon>Micromonosporales</taxon>
        <taxon>Micromonosporaceae</taxon>
        <taxon>Actinoplanes</taxon>
    </lineage>
</organism>
<dbReference type="EMBL" id="JACHNH010000001">
    <property type="protein sequence ID" value="MBB4765211.1"/>
    <property type="molecule type" value="Genomic_DNA"/>
</dbReference>
<keyword evidence="2" id="KW-0418">Kinase</keyword>
<proteinExistence type="predicted"/>
<evidence type="ECO:0000259" key="1">
    <source>
        <dbReference type="Pfam" id="PF01636"/>
    </source>
</evidence>
<name>A0A7W7I2S7_9ACTN</name>
<reference evidence="2 3" key="1">
    <citation type="submission" date="2020-08" db="EMBL/GenBank/DDBJ databases">
        <title>Sequencing the genomes of 1000 actinobacteria strains.</title>
        <authorList>
            <person name="Klenk H.-P."/>
        </authorList>
    </citation>
    <scope>NUCLEOTIDE SEQUENCE [LARGE SCALE GENOMIC DNA]</scope>
    <source>
        <strain evidence="2 3">DSM 43149</strain>
    </source>
</reference>
<dbReference type="GO" id="GO:0016301">
    <property type="term" value="F:kinase activity"/>
    <property type="evidence" value="ECO:0007669"/>
    <property type="project" value="UniProtKB-KW"/>
</dbReference>
<protein>
    <submittedName>
        <fullName evidence="2">Aminoglycoside phosphotransferase (APT) family kinase protein</fullName>
    </submittedName>
</protein>
<evidence type="ECO:0000313" key="2">
    <source>
        <dbReference type="EMBL" id="MBB4765211.1"/>
    </source>
</evidence>
<comment type="caution">
    <text evidence="2">The sequence shown here is derived from an EMBL/GenBank/DDBJ whole genome shotgun (WGS) entry which is preliminary data.</text>
</comment>
<dbReference type="RefSeq" id="WP_184996299.1">
    <property type="nucleotide sequence ID" value="NZ_BOMK01000031.1"/>
</dbReference>